<dbReference type="Proteomes" id="UP000266482">
    <property type="component" value="Unassembled WGS sequence"/>
</dbReference>
<dbReference type="Pfam" id="PF14213">
    <property type="entry name" value="DUF4325"/>
    <property type="match status" value="1"/>
</dbReference>
<accession>A0A3A1VJX4</accession>
<evidence type="ECO:0000313" key="3">
    <source>
        <dbReference type="Proteomes" id="UP000266482"/>
    </source>
</evidence>
<dbReference type="SUPFAM" id="SSF55874">
    <property type="entry name" value="ATPase domain of HSP90 chaperone/DNA topoisomerase II/histidine kinase"/>
    <property type="match status" value="1"/>
</dbReference>
<dbReference type="RefSeq" id="WP_119597407.1">
    <property type="nucleotide sequence ID" value="NZ_QXQA01000001.1"/>
</dbReference>
<feature type="domain" description="DUF4325" evidence="1">
    <location>
        <begin position="352"/>
        <end position="403"/>
    </location>
</feature>
<dbReference type="InterPro" id="IPR025474">
    <property type="entry name" value="DUF4325"/>
</dbReference>
<sequence>MSKTNLEELMVVIPHNFNFHQFNGSDSFETVLQTFKWNPPHKKVSIDLRECKSASYQALSLVVLYLWHLKSIGKEVNILRIEDAQDGASAMWRRMRGGGWEIVYADEYRDFYSDPTKPLFSIRTNADLKKVTKRLEEYTKGFNVEYSKTLNDVVSELIYNTLEHGKNEAFPSICQFNWYKKRNEISILIGDLGIGIKRHLEQFYPPFQSDAEAINEAIKPLVSGTFKKVIDPNDKTDNAGMGLHDATDKMRRLKGEMYIFSGEGVLHISATDLNSKKIAGAWPGTFVKLSLRLGSLSDEELKQSLERDYIEAEKERSEKDNNILVVNILNSFGENANNKDDAISYRDVYLLPAIEKGKEVLLDFNNVTHCPHSFINALIADATKKCGVFAFNKIKIVNCSSDIRFKIDTVMQQNFSPIL</sequence>
<dbReference type="OrthoDB" id="9156594at2"/>
<gene>
    <name evidence="2" type="ORF">D3P08_00095</name>
</gene>
<name>A0A3A1VJX4_9BACL</name>
<dbReference type="Gene3D" id="3.30.565.10">
    <property type="entry name" value="Histidine kinase-like ATPase, C-terminal domain"/>
    <property type="match status" value="1"/>
</dbReference>
<evidence type="ECO:0000259" key="1">
    <source>
        <dbReference type="Pfam" id="PF14213"/>
    </source>
</evidence>
<proteinExistence type="predicted"/>
<dbReference type="AlphaFoldDB" id="A0A3A1VJX4"/>
<dbReference type="InterPro" id="IPR036890">
    <property type="entry name" value="HATPase_C_sf"/>
</dbReference>
<evidence type="ECO:0000313" key="2">
    <source>
        <dbReference type="EMBL" id="RIX60032.1"/>
    </source>
</evidence>
<comment type="caution">
    <text evidence="2">The sequence shown here is derived from an EMBL/GenBank/DDBJ whole genome shotgun (WGS) entry which is preliminary data.</text>
</comment>
<keyword evidence="3" id="KW-1185">Reference proteome</keyword>
<reference evidence="2 3" key="1">
    <citation type="submission" date="2018-09" db="EMBL/GenBank/DDBJ databases">
        <title>Paenibacillus aracenensis nov. sp. isolated from a cave in southern Spain.</title>
        <authorList>
            <person name="Jurado V."/>
            <person name="Gutierrez-Patricio S."/>
            <person name="Gonzalez-Pimentel J.L."/>
            <person name="Miller A.Z."/>
            <person name="Laiz L."/>
            <person name="Saiz-Jimenez C."/>
        </authorList>
    </citation>
    <scope>NUCLEOTIDE SEQUENCE [LARGE SCALE GENOMIC DNA]</scope>
    <source>
        <strain evidence="2 3">DSM 22867</strain>
    </source>
</reference>
<protein>
    <submittedName>
        <fullName evidence="2">DUF4325 domain-containing protein</fullName>
    </submittedName>
</protein>
<organism evidence="2 3">
    <name type="scientific">Paenibacillus nanensis</name>
    <dbReference type="NCBI Taxonomy" id="393251"/>
    <lineage>
        <taxon>Bacteria</taxon>
        <taxon>Bacillati</taxon>
        <taxon>Bacillota</taxon>
        <taxon>Bacilli</taxon>
        <taxon>Bacillales</taxon>
        <taxon>Paenibacillaceae</taxon>
        <taxon>Paenibacillus</taxon>
    </lineage>
</organism>
<dbReference type="EMBL" id="QXQA01000001">
    <property type="protein sequence ID" value="RIX60032.1"/>
    <property type="molecule type" value="Genomic_DNA"/>
</dbReference>